<dbReference type="PANTHER" id="PTHR30570">
    <property type="entry name" value="PERIPLASMIC PHOSPHATE BINDING COMPONENT OF PHOSPHATE ABC TRANSPORTER"/>
    <property type="match status" value="1"/>
</dbReference>
<evidence type="ECO:0000256" key="2">
    <source>
        <dbReference type="ARBA" id="ARBA00022448"/>
    </source>
</evidence>
<evidence type="ECO:0000259" key="5">
    <source>
        <dbReference type="Pfam" id="PF12849"/>
    </source>
</evidence>
<keyword evidence="3 4" id="KW-0732">Signal</keyword>
<dbReference type="SUPFAM" id="SSF53850">
    <property type="entry name" value="Periplasmic binding protein-like II"/>
    <property type="match status" value="1"/>
</dbReference>
<dbReference type="Gene3D" id="3.40.190.10">
    <property type="entry name" value="Periplasmic binding protein-like II"/>
    <property type="match status" value="2"/>
</dbReference>
<dbReference type="PANTHER" id="PTHR30570:SF1">
    <property type="entry name" value="PHOSPHATE-BINDING PROTEIN PSTS"/>
    <property type="match status" value="1"/>
</dbReference>
<dbReference type="InterPro" id="IPR050811">
    <property type="entry name" value="Phosphate_ABC_transporter"/>
</dbReference>
<feature type="domain" description="PBP" evidence="5">
    <location>
        <begin position="30"/>
        <end position="281"/>
    </location>
</feature>
<dbReference type="FunFam" id="3.40.190.10:FF:000055">
    <property type="entry name" value="Phosphate ABC transporter, phosphate-binding protein"/>
    <property type="match status" value="1"/>
</dbReference>
<dbReference type="EMBL" id="CP036425">
    <property type="protein sequence ID" value="QDU32803.1"/>
    <property type="molecule type" value="Genomic_DNA"/>
</dbReference>
<gene>
    <name evidence="6" type="primary">pstS</name>
    <name evidence="6" type="ORF">KS4_08390</name>
</gene>
<name>A0A517YRF6_9BACT</name>
<feature type="chain" id="PRO_5027138018" description="Phosphate-binding protein" evidence="4">
    <location>
        <begin position="30"/>
        <end position="334"/>
    </location>
</feature>
<evidence type="ECO:0000313" key="6">
    <source>
        <dbReference type="EMBL" id="QDU32803.1"/>
    </source>
</evidence>
<reference evidence="6 7" key="1">
    <citation type="submission" date="2019-02" db="EMBL/GenBank/DDBJ databases">
        <title>Deep-cultivation of Planctomycetes and their phenomic and genomic characterization uncovers novel biology.</title>
        <authorList>
            <person name="Wiegand S."/>
            <person name="Jogler M."/>
            <person name="Boedeker C."/>
            <person name="Pinto D."/>
            <person name="Vollmers J."/>
            <person name="Rivas-Marin E."/>
            <person name="Kohn T."/>
            <person name="Peeters S.H."/>
            <person name="Heuer A."/>
            <person name="Rast P."/>
            <person name="Oberbeckmann S."/>
            <person name="Bunk B."/>
            <person name="Jeske O."/>
            <person name="Meyerdierks A."/>
            <person name="Storesund J.E."/>
            <person name="Kallscheuer N."/>
            <person name="Luecker S."/>
            <person name="Lage O.M."/>
            <person name="Pohl T."/>
            <person name="Merkel B.J."/>
            <person name="Hornburger P."/>
            <person name="Mueller R.-W."/>
            <person name="Bruemmer F."/>
            <person name="Labrenz M."/>
            <person name="Spormann A.M."/>
            <person name="Op den Camp H."/>
            <person name="Overmann J."/>
            <person name="Amann R."/>
            <person name="Jetten M.S.M."/>
            <person name="Mascher T."/>
            <person name="Medema M.H."/>
            <person name="Devos D.P."/>
            <person name="Kaster A.-K."/>
            <person name="Ovreas L."/>
            <person name="Rohde M."/>
            <person name="Galperin M.Y."/>
            <person name="Jogler C."/>
        </authorList>
    </citation>
    <scope>NUCLEOTIDE SEQUENCE [LARGE SCALE GENOMIC DNA]</scope>
    <source>
        <strain evidence="6 7">KS4</strain>
    </source>
</reference>
<dbReference type="RefSeq" id="WP_145074942.1">
    <property type="nucleotide sequence ID" value="NZ_CP036425.1"/>
</dbReference>
<dbReference type="Proteomes" id="UP000317369">
    <property type="component" value="Chromosome"/>
</dbReference>
<dbReference type="GO" id="GO:0042301">
    <property type="term" value="F:phosphate ion binding"/>
    <property type="evidence" value="ECO:0007669"/>
    <property type="project" value="UniProtKB-UniRule"/>
</dbReference>
<feature type="signal peptide" evidence="4">
    <location>
        <begin position="1"/>
        <end position="29"/>
    </location>
</feature>
<dbReference type="InterPro" id="IPR011862">
    <property type="entry name" value="Phos-bd"/>
</dbReference>
<dbReference type="OrthoDB" id="9790048at2"/>
<dbReference type="KEGG" id="pcor:KS4_08390"/>
<sequence precursor="true">MNPISKIRFAALGLAAAGLIATTFTTVNAADKKLSGPVRIDGSSTVYPITEAVAEEFSGEAPRVKVTVGVSGTGGGFKRFVIGDTDISDASRPIKGKELKAAKENGINFIEIPVAYDGLTIVVNKKNSWAKNLTVDELKAIFLDSSAVSNWKDVRAGFPDLPIKIYAPGTDSGTFDYFKEVVAGKKGSIRSDMSVSEDDNILVRGVAGNKGAIGFFGCAYYFENTDQLKAVAIDGGKGAVLPSSKTIESGEYAPFSRPLFIYVNAKSVNKPQVDAFVKFYFEQGPALAEEVGYVRLPSAVYAIAKKKYLTVHTGTHFLDADGEKIKGALPDIYK</sequence>
<keyword evidence="7" id="KW-1185">Reference proteome</keyword>
<dbReference type="NCBIfam" id="TIGR02136">
    <property type="entry name" value="ptsS_2"/>
    <property type="match status" value="1"/>
</dbReference>
<keyword evidence="2 4" id="KW-0813">Transport</keyword>
<accession>A0A517YRF6</accession>
<dbReference type="CDD" id="cd13654">
    <property type="entry name" value="PBP2_phosphate_like_2"/>
    <property type="match status" value="1"/>
</dbReference>
<evidence type="ECO:0000256" key="3">
    <source>
        <dbReference type="ARBA" id="ARBA00022729"/>
    </source>
</evidence>
<keyword evidence="4" id="KW-0592">Phosphate transport</keyword>
<organism evidence="6 7">
    <name type="scientific">Poriferisphaera corsica</name>
    <dbReference type="NCBI Taxonomy" id="2528020"/>
    <lineage>
        <taxon>Bacteria</taxon>
        <taxon>Pseudomonadati</taxon>
        <taxon>Planctomycetota</taxon>
        <taxon>Phycisphaerae</taxon>
        <taxon>Phycisphaerales</taxon>
        <taxon>Phycisphaeraceae</taxon>
        <taxon>Poriferisphaera</taxon>
    </lineage>
</organism>
<evidence type="ECO:0000313" key="7">
    <source>
        <dbReference type="Proteomes" id="UP000317369"/>
    </source>
</evidence>
<comment type="similarity">
    <text evidence="1 4">Belongs to the PstS family.</text>
</comment>
<dbReference type="Pfam" id="PF12849">
    <property type="entry name" value="PBP_like_2"/>
    <property type="match status" value="1"/>
</dbReference>
<dbReference type="InterPro" id="IPR024370">
    <property type="entry name" value="PBP_domain"/>
</dbReference>
<comment type="function">
    <text evidence="4">Involved in the system for phosphate transport across the cytoplasmic membrane.</text>
</comment>
<proteinExistence type="inferred from homology"/>
<dbReference type="GO" id="GO:0006817">
    <property type="term" value="P:phosphate ion transport"/>
    <property type="evidence" value="ECO:0007669"/>
    <property type="project" value="UniProtKB-UniRule"/>
</dbReference>
<evidence type="ECO:0000256" key="4">
    <source>
        <dbReference type="RuleBase" id="RU367119"/>
    </source>
</evidence>
<evidence type="ECO:0000256" key="1">
    <source>
        <dbReference type="ARBA" id="ARBA00008725"/>
    </source>
</evidence>
<protein>
    <recommendedName>
        <fullName evidence="4">Phosphate-binding protein</fullName>
    </recommendedName>
</protein>
<dbReference type="AlphaFoldDB" id="A0A517YRF6"/>